<dbReference type="FunCoup" id="F4RF73">
    <property type="interactions" value="56"/>
</dbReference>
<evidence type="ECO:0000313" key="8">
    <source>
        <dbReference type="Proteomes" id="UP000001072"/>
    </source>
</evidence>
<evidence type="ECO:0000256" key="3">
    <source>
        <dbReference type="ARBA" id="ARBA00022723"/>
    </source>
</evidence>
<reference evidence="8" key="1">
    <citation type="journal article" date="2011" name="Proc. Natl. Acad. Sci. U.S.A.">
        <title>Obligate biotrophy features unraveled by the genomic analysis of rust fungi.</title>
        <authorList>
            <person name="Duplessis S."/>
            <person name="Cuomo C.A."/>
            <person name="Lin Y.-C."/>
            <person name="Aerts A."/>
            <person name="Tisserant E."/>
            <person name="Veneault-Fourrey C."/>
            <person name="Joly D.L."/>
            <person name="Hacquard S."/>
            <person name="Amselem J."/>
            <person name="Cantarel B.L."/>
            <person name="Chiu R."/>
            <person name="Coutinho P.M."/>
            <person name="Feau N."/>
            <person name="Field M."/>
            <person name="Frey P."/>
            <person name="Gelhaye E."/>
            <person name="Goldberg J."/>
            <person name="Grabherr M.G."/>
            <person name="Kodira C.D."/>
            <person name="Kohler A."/>
            <person name="Kuees U."/>
            <person name="Lindquist E.A."/>
            <person name="Lucas S.M."/>
            <person name="Mago R."/>
            <person name="Mauceli E."/>
            <person name="Morin E."/>
            <person name="Murat C."/>
            <person name="Pangilinan J.L."/>
            <person name="Park R."/>
            <person name="Pearson M."/>
            <person name="Quesneville H."/>
            <person name="Rouhier N."/>
            <person name="Sakthikumar S."/>
            <person name="Salamov A.A."/>
            <person name="Schmutz J."/>
            <person name="Selles B."/>
            <person name="Shapiro H."/>
            <person name="Tanguay P."/>
            <person name="Tuskan G.A."/>
            <person name="Henrissat B."/>
            <person name="Van de Peer Y."/>
            <person name="Rouze P."/>
            <person name="Ellis J.G."/>
            <person name="Dodds P.N."/>
            <person name="Schein J.E."/>
            <person name="Zhong S."/>
            <person name="Hamelin R.C."/>
            <person name="Grigoriev I.V."/>
            <person name="Szabo L.J."/>
            <person name="Martin F."/>
        </authorList>
    </citation>
    <scope>NUCLEOTIDE SEQUENCE [LARGE SCALE GENOMIC DNA]</scope>
    <source>
        <strain evidence="8">98AG31 / pathotype 3-4-7</strain>
    </source>
</reference>
<dbReference type="SUPFAM" id="SSF56655">
    <property type="entry name" value="Carbohydrate phosphatase"/>
    <property type="match status" value="1"/>
</dbReference>
<evidence type="ECO:0000256" key="2">
    <source>
        <dbReference type="ARBA" id="ARBA00009759"/>
    </source>
</evidence>
<dbReference type="InterPro" id="IPR000760">
    <property type="entry name" value="Inositol_monophosphatase-like"/>
</dbReference>
<accession>F4RF73</accession>
<keyword evidence="3 6" id="KW-0479">Metal-binding</keyword>
<feature type="binding site" evidence="6">
    <location>
        <position position="129"/>
    </location>
    <ligand>
        <name>Mg(2+)</name>
        <dbReference type="ChEBI" id="CHEBI:18420"/>
        <label>1</label>
        <note>catalytic</note>
    </ligand>
</feature>
<keyword evidence="4" id="KW-0378">Hydrolase</keyword>
<feature type="binding site" evidence="6">
    <location>
        <position position="130"/>
    </location>
    <ligand>
        <name>Mg(2+)</name>
        <dbReference type="ChEBI" id="CHEBI:18420"/>
        <label>1</label>
        <note>catalytic</note>
    </ligand>
</feature>
<dbReference type="GO" id="GO:0046872">
    <property type="term" value="F:metal ion binding"/>
    <property type="evidence" value="ECO:0007669"/>
    <property type="project" value="UniProtKB-KW"/>
</dbReference>
<dbReference type="GeneID" id="18922325"/>
<feature type="binding site" evidence="6">
    <location>
        <position position="127"/>
    </location>
    <ligand>
        <name>Mg(2+)</name>
        <dbReference type="ChEBI" id="CHEBI:18420"/>
        <label>1</label>
        <note>catalytic</note>
    </ligand>
</feature>
<protein>
    <recommendedName>
        <fullName evidence="9">3'(2'),5'-bisphosphate nucleotidase</fullName>
    </recommendedName>
</protein>
<evidence type="ECO:0008006" key="9">
    <source>
        <dbReference type="Google" id="ProtNLM"/>
    </source>
</evidence>
<dbReference type="PANTHER" id="PTHR43200:SF6">
    <property type="entry name" value="3'(2'),5'-BISPHOSPHATE NUCLEOTIDASE"/>
    <property type="match status" value="1"/>
</dbReference>
<dbReference type="RefSeq" id="XP_007407736.1">
    <property type="nucleotide sequence ID" value="XM_007407674.1"/>
</dbReference>
<dbReference type="InterPro" id="IPR020583">
    <property type="entry name" value="Inositol_monoP_metal-BS"/>
</dbReference>
<dbReference type="PROSITE" id="PS00629">
    <property type="entry name" value="IMP_1"/>
    <property type="match status" value="1"/>
</dbReference>
<dbReference type="OrthoDB" id="411145at2759"/>
<evidence type="ECO:0000256" key="1">
    <source>
        <dbReference type="ARBA" id="ARBA00001946"/>
    </source>
</evidence>
<dbReference type="Gene3D" id="3.30.540.10">
    <property type="entry name" value="Fructose-1,6-Bisphosphatase, subunit A, domain 1"/>
    <property type="match status" value="1"/>
</dbReference>
<evidence type="ECO:0000313" key="7">
    <source>
        <dbReference type="EMBL" id="EGG08762.1"/>
    </source>
</evidence>
<gene>
    <name evidence="7" type="ORF">MELLADRAFT_104580</name>
</gene>
<comment type="similarity">
    <text evidence="2">Belongs to the inositol monophosphatase superfamily.</text>
</comment>
<dbReference type="AlphaFoldDB" id="F4RF73"/>
<dbReference type="STRING" id="747676.F4RF73"/>
<comment type="cofactor">
    <cofactor evidence="1 6">
        <name>Mg(2+)</name>
        <dbReference type="ChEBI" id="CHEBI:18420"/>
    </cofactor>
</comment>
<keyword evidence="5 6" id="KW-0460">Magnesium</keyword>
<feature type="binding site" evidence="6">
    <location>
        <position position="50"/>
    </location>
    <ligand>
        <name>Mg(2+)</name>
        <dbReference type="ChEBI" id="CHEBI:18420"/>
        <label>1</label>
        <note>catalytic</note>
    </ligand>
</feature>
<dbReference type="InParanoid" id="F4RF73"/>
<sequence>MQSWNRADLSNIVMVKMEYDELDVLGDYGSQVSINLLISKRFPIDKIIGEEEIKELRSSSKSITSSKIENLINDTLFTKFSLETDEEVWNKESIPKKLNPSKILETINIRNCKEEKGGNGERFWTLDPIDGTKGFLRSDQYLIFLSLSINKKVTLSFIIAPNLSTDPYPSNMNSMEFHQFQSNGTFCESWESNHSNQILNSKMLSHLNLLNPKPIRLDSQVKYCLIARGDANAY</sequence>
<dbReference type="Pfam" id="PF00459">
    <property type="entry name" value="Inositol_P"/>
    <property type="match status" value="1"/>
</dbReference>
<dbReference type="eggNOG" id="KOG1528">
    <property type="taxonomic scope" value="Eukaryota"/>
</dbReference>
<dbReference type="InterPro" id="IPR051090">
    <property type="entry name" value="Inositol_monoP_superfamily"/>
</dbReference>
<dbReference type="HOGENOM" id="CLU_033446_2_0_1"/>
<organism evidence="8">
    <name type="scientific">Melampsora larici-populina (strain 98AG31 / pathotype 3-4-7)</name>
    <name type="common">Poplar leaf rust fungus</name>
    <dbReference type="NCBI Taxonomy" id="747676"/>
    <lineage>
        <taxon>Eukaryota</taxon>
        <taxon>Fungi</taxon>
        <taxon>Dikarya</taxon>
        <taxon>Basidiomycota</taxon>
        <taxon>Pucciniomycotina</taxon>
        <taxon>Pucciniomycetes</taxon>
        <taxon>Pucciniales</taxon>
        <taxon>Melampsoraceae</taxon>
        <taxon>Melampsora</taxon>
    </lineage>
</organism>
<dbReference type="Gene3D" id="3.40.190.80">
    <property type="match status" value="1"/>
</dbReference>
<dbReference type="GO" id="GO:0008441">
    <property type="term" value="F:3'(2'),5'-bisphosphate nucleotidase activity"/>
    <property type="evidence" value="ECO:0007669"/>
    <property type="project" value="TreeGrafter"/>
</dbReference>
<dbReference type="VEuPathDB" id="FungiDB:MELLADRAFT_104580"/>
<dbReference type="Proteomes" id="UP000001072">
    <property type="component" value="Unassembled WGS sequence"/>
</dbReference>
<keyword evidence="8" id="KW-1185">Reference proteome</keyword>
<name>F4RF73_MELLP</name>
<evidence type="ECO:0000256" key="6">
    <source>
        <dbReference type="PIRSR" id="PIRSR600760-2"/>
    </source>
</evidence>
<evidence type="ECO:0000256" key="5">
    <source>
        <dbReference type="ARBA" id="ARBA00022842"/>
    </source>
</evidence>
<dbReference type="PANTHER" id="PTHR43200">
    <property type="entry name" value="PHOSPHATASE"/>
    <property type="match status" value="1"/>
</dbReference>
<dbReference type="GO" id="GO:0000103">
    <property type="term" value="P:sulfate assimilation"/>
    <property type="evidence" value="ECO:0007669"/>
    <property type="project" value="TreeGrafter"/>
</dbReference>
<dbReference type="KEGG" id="mlr:MELLADRAFT_104580"/>
<evidence type="ECO:0000256" key="4">
    <source>
        <dbReference type="ARBA" id="ARBA00022801"/>
    </source>
</evidence>
<dbReference type="EMBL" id="GL883099">
    <property type="protein sequence ID" value="EGG08762.1"/>
    <property type="molecule type" value="Genomic_DNA"/>
</dbReference>
<proteinExistence type="inferred from homology"/>